<sequence length="159" mass="17065">MARMAGLDSVWDAWLARPAADLAIVGTAEWLKEDSSACLTKEDDEDLERSSIGSVLLPRTPKVATWCTRILSAMSLPDRLPLLAALKAVILDGNGAIKWLPDIEAPVVICVLDRSRADEATEEVVLQLRNTCGEPLSLSKDLGWTPPGGVEALGFTVAL</sequence>
<reference evidence="1 2" key="1">
    <citation type="submission" date="2016-09" db="EMBL/GenBank/DDBJ databases">
        <title>Complete genome sequence of Actinomyces hongkongensis HKU8.</title>
        <authorList>
            <person name="Gao Y.-X."/>
            <person name="Zhou Y.-Y."/>
            <person name="Xie Y."/>
            <person name="Wang M."/>
            <person name="Wang S.-J."/>
            <person name="Shen S.-G."/>
        </authorList>
    </citation>
    <scope>NUCLEOTIDE SEQUENCE [LARGE SCALE GENOMIC DNA]</scope>
    <source>
        <strain evidence="1 2">HKU8</strain>
    </source>
</reference>
<protein>
    <submittedName>
        <fullName evidence="1">Uncharacterized protein</fullName>
    </submittedName>
</protein>
<proteinExistence type="predicted"/>
<organism evidence="1 2">
    <name type="scientific">Pauljensenia hongkongensis</name>
    <dbReference type="NCBI Taxonomy" id="178339"/>
    <lineage>
        <taxon>Bacteria</taxon>
        <taxon>Bacillati</taxon>
        <taxon>Actinomycetota</taxon>
        <taxon>Actinomycetes</taxon>
        <taxon>Actinomycetales</taxon>
        <taxon>Actinomycetaceae</taxon>
        <taxon>Pauljensenia</taxon>
    </lineage>
</organism>
<dbReference type="Proteomes" id="UP000095214">
    <property type="component" value="Chromosome"/>
</dbReference>
<dbReference type="AlphaFoldDB" id="A0A1D8B266"/>
<name>A0A1D8B266_9ACTO</name>
<dbReference type="KEGG" id="phon:BH719_04640"/>
<dbReference type="EMBL" id="CP017298">
    <property type="protein sequence ID" value="AOS47235.1"/>
    <property type="molecule type" value="Genomic_DNA"/>
</dbReference>
<evidence type="ECO:0000313" key="1">
    <source>
        <dbReference type="EMBL" id="AOS47235.1"/>
    </source>
</evidence>
<evidence type="ECO:0000313" key="2">
    <source>
        <dbReference type="Proteomes" id="UP000095214"/>
    </source>
</evidence>
<gene>
    <name evidence="1" type="ORF">BH719_04640</name>
</gene>
<keyword evidence="2" id="KW-1185">Reference proteome</keyword>
<accession>A0A1D8B266</accession>